<keyword evidence="2" id="KW-1185">Reference proteome</keyword>
<organism evidence="1 2">
    <name type="scientific">Conidiobolus coronatus (strain ATCC 28846 / CBS 209.66 / NRRL 28638)</name>
    <name type="common">Delacroixia coronata</name>
    <dbReference type="NCBI Taxonomy" id="796925"/>
    <lineage>
        <taxon>Eukaryota</taxon>
        <taxon>Fungi</taxon>
        <taxon>Fungi incertae sedis</taxon>
        <taxon>Zoopagomycota</taxon>
        <taxon>Entomophthoromycotina</taxon>
        <taxon>Entomophthoromycetes</taxon>
        <taxon>Entomophthorales</taxon>
        <taxon>Ancylistaceae</taxon>
        <taxon>Conidiobolus</taxon>
    </lineage>
</organism>
<accession>A0A137NZD0</accession>
<gene>
    <name evidence="1" type="ORF">CONCODRAFT_19268</name>
</gene>
<protein>
    <recommendedName>
        <fullName evidence="3">RNI-like protein</fullName>
    </recommendedName>
</protein>
<reference evidence="1 2" key="1">
    <citation type="journal article" date="2015" name="Genome Biol. Evol.">
        <title>Phylogenomic analyses indicate that early fungi evolved digesting cell walls of algal ancestors of land plants.</title>
        <authorList>
            <person name="Chang Y."/>
            <person name="Wang S."/>
            <person name="Sekimoto S."/>
            <person name="Aerts A.L."/>
            <person name="Choi C."/>
            <person name="Clum A."/>
            <person name="LaButti K.M."/>
            <person name="Lindquist E.A."/>
            <person name="Yee Ngan C."/>
            <person name="Ohm R.A."/>
            <person name="Salamov A.A."/>
            <person name="Grigoriev I.V."/>
            <person name="Spatafora J.W."/>
            <person name="Berbee M.L."/>
        </authorList>
    </citation>
    <scope>NUCLEOTIDE SEQUENCE [LARGE SCALE GENOMIC DNA]</scope>
    <source>
        <strain evidence="1 2">NRRL 28638</strain>
    </source>
</reference>
<dbReference type="Proteomes" id="UP000070444">
    <property type="component" value="Unassembled WGS sequence"/>
</dbReference>
<dbReference type="SUPFAM" id="SSF52047">
    <property type="entry name" value="RNI-like"/>
    <property type="match status" value="1"/>
</dbReference>
<evidence type="ECO:0008006" key="3">
    <source>
        <dbReference type="Google" id="ProtNLM"/>
    </source>
</evidence>
<dbReference type="Gene3D" id="3.80.10.10">
    <property type="entry name" value="Ribonuclease Inhibitor"/>
    <property type="match status" value="1"/>
</dbReference>
<dbReference type="EMBL" id="KQ964601">
    <property type="protein sequence ID" value="KXN67984.1"/>
    <property type="molecule type" value="Genomic_DNA"/>
</dbReference>
<sequence>MTKLNSWELILSWKDTTQYFYKFELLEISTTCKLIRQKLKPVIFHELDFTWFPPHFDDNEGSDNEKSDEDLLIEQMLPISKFLKSLSIGAEFNFNYLITLLPLITQLEYLQIFGTTLEFEQITHVLNKLNQLKCLKLNSCKIAFFSINNEIDMKIDLPKSLTGLHIEKCYYIKSASEFDPLLSRYDFDENTTTRHCFGLKPELFPKLTQFTYDSKLDESSTLDFSRLNSITNLKLLNLGPASIRFANSFTLACPNLTQLSLHYHSQLEPNYNQLLDQLSILTKLTLIGYKGNMSLIRTGLKLDKVKHLYLTRFYIDQINLEKFEEFKLLESVVIRYSYIEDELEELIETYYKQFTNWKCRFMRDFIKCTKL</sequence>
<name>A0A137NZD0_CONC2</name>
<dbReference type="InterPro" id="IPR032675">
    <property type="entry name" value="LRR_dom_sf"/>
</dbReference>
<proteinExistence type="predicted"/>
<evidence type="ECO:0000313" key="1">
    <source>
        <dbReference type="EMBL" id="KXN67984.1"/>
    </source>
</evidence>
<dbReference type="AlphaFoldDB" id="A0A137NZD0"/>
<evidence type="ECO:0000313" key="2">
    <source>
        <dbReference type="Proteomes" id="UP000070444"/>
    </source>
</evidence>